<dbReference type="Pfam" id="PF04016">
    <property type="entry name" value="DUF364"/>
    <property type="match status" value="1"/>
</dbReference>
<name>A0A137ZK20_9ACTN</name>
<dbReference type="Proteomes" id="UP000070409">
    <property type="component" value="Unassembled WGS sequence"/>
</dbReference>
<keyword evidence="3" id="KW-1185">Reference proteome</keyword>
<feature type="domain" description="Putative heavy-metal chelation" evidence="1">
    <location>
        <begin position="135"/>
        <end position="218"/>
    </location>
</feature>
<dbReference type="InterPro" id="IPR007161">
    <property type="entry name" value="DUF364"/>
</dbReference>
<dbReference type="SUPFAM" id="SSF159713">
    <property type="entry name" value="Dhaf3308-like"/>
    <property type="match status" value="1"/>
</dbReference>
<reference evidence="2 3" key="1">
    <citation type="submission" date="2016-02" db="EMBL/GenBank/DDBJ databases">
        <authorList>
            <person name="Teng J.L."/>
            <person name="Tang Y."/>
            <person name="Huang Y."/>
            <person name="Guo F."/>
            <person name="Wei W."/>
            <person name="Chen J.H."/>
            <person name="Wong S.Y."/>
            <person name="Lau S.K."/>
            <person name="Woo P.C."/>
        </authorList>
    </citation>
    <scope>NUCLEOTIDE SEQUENCE [LARGE SCALE GENOMIC DNA]</scope>
    <source>
        <strain evidence="2 3">JCM 13375</strain>
    </source>
</reference>
<accession>A0A137ZK20</accession>
<evidence type="ECO:0000259" key="1">
    <source>
        <dbReference type="Pfam" id="PF04016"/>
    </source>
</evidence>
<dbReference type="EMBL" id="LSRE01000012">
    <property type="protein sequence ID" value="KXO98541.1"/>
    <property type="molecule type" value="Genomic_DNA"/>
</dbReference>
<comment type="caution">
    <text evidence="2">The sequence shown here is derived from an EMBL/GenBank/DDBJ whole genome shotgun (WGS) entry which is preliminary data.</text>
</comment>
<evidence type="ECO:0000313" key="3">
    <source>
        <dbReference type="Proteomes" id="UP000070409"/>
    </source>
</evidence>
<protein>
    <recommendedName>
        <fullName evidence="1">Putative heavy-metal chelation domain-containing protein</fullName>
    </recommendedName>
</protein>
<dbReference type="Gene3D" id="3.40.50.11590">
    <property type="match status" value="1"/>
</dbReference>
<gene>
    <name evidence="2" type="ORF">AXK61_02830</name>
</gene>
<organism evidence="2 3">
    <name type="scientific">Tsukamurella pseudospumae</name>
    <dbReference type="NCBI Taxonomy" id="239498"/>
    <lineage>
        <taxon>Bacteria</taxon>
        <taxon>Bacillati</taxon>
        <taxon>Actinomycetota</taxon>
        <taxon>Actinomycetes</taxon>
        <taxon>Mycobacteriales</taxon>
        <taxon>Tsukamurellaceae</taxon>
        <taxon>Tsukamurella</taxon>
    </lineage>
</organism>
<dbReference type="RefSeq" id="WP_068745035.1">
    <property type="nucleotide sequence ID" value="NZ_LSRE01000012.1"/>
</dbReference>
<evidence type="ECO:0000313" key="2">
    <source>
        <dbReference type="EMBL" id="KXO98541.1"/>
    </source>
</evidence>
<sequence length="268" mass="28024">MSAPGSAPESVADVLDLAREVAEDEVARSVFFVAHGTRLAGSEQRYRNRYVLVRVGDSFGACAFEEGELDPGVADLSGEPLAALLDHAAQPLRIAAADAALGAAAPHRDDPRAELRTLPTGTPDVRAVARDAAVAELLTVAPGARVGLIGVVNPLVAAIRERGGEPLLADRNLERTHWGDPVADDHRDVIAQADVVLATGMTLGNGSFDEILTTCRERGVPLAVYAQSGAAVARAFLGAGLTALSAEHFPFSQFSADASPMYLYRGHA</sequence>
<proteinExistence type="predicted"/>